<dbReference type="GeneID" id="8235900"/>
<evidence type="ECO:0000313" key="5">
    <source>
        <dbReference type="Proteomes" id="UP000009046"/>
    </source>
</evidence>
<dbReference type="HOGENOM" id="CLU_1062595_0_0_1"/>
<feature type="region of interest" description="Disordered" evidence="1">
    <location>
        <begin position="164"/>
        <end position="200"/>
    </location>
</feature>
<dbReference type="EMBL" id="DS235313">
    <property type="protein sequence ID" value="EEB14603.1"/>
    <property type="molecule type" value="Genomic_DNA"/>
</dbReference>
<evidence type="ECO:0000313" key="4">
    <source>
        <dbReference type="EnsemblMetazoa" id="PHUM310990-PA"/>
    </source>
</evidence>
<reference evidence="3" key="2">
    <citation type="submission" date="2007-04" db="EMBL/GenBank/DDBJ databases">
        <title>The genome of the human body louse.</title>
        <authorList>
            <consortium name="The Human Body Louse Genome Consortium"/>
            <person name="Kirkness E."/>
            <person name="Walenz B."/>
            <person name="Hass B."/>
            <person name="Bruggner R."/>
            <person name="Strausberg R."/>
        </authorList>
    </citation>
    <scope>NUCLEOTIDE SEQUENCE</scope>
    <source>
        <strain evidence="3">USDA</strain>
    </source>
</reference>
<dbReference type="RefSeq" id="XP_002427341.1">
    <property type="nucleotide sequence ID" value="XM_002427296.1"/>
</dbReference>
<evidence type="ECO:0000313" key="3">
    <source>
        <dbReference type="EMBL" id="EEB14603.1"/>
    </source>
</evidence>
<feature type="region of interest" description="Disordered" evidence="1">
    <location>
        <begin position="239"/>
        <end position="261"/>
    </location>
</feature>
<feature type="domain" description="DUF3752" evidence="2">
    <location>
        <begin position="163"/>
        <end position="291"/>
    </location>
</feature>
<dbReference type="InterPro" id="IPR046331">
    <property type="entry name" value="GPAM1-like"/>
</dbReference>
<evidence type="ECO:0000256" key="1">
    <source>
        <dbReference type="SAM" id="MobiDB-lite"/>
    </source>
</evidence>
<dbReference type="PANTHER" id="PTHR46370">
    <property type="entry name" value="GPALPP MOTIFS-CONTAINING PROTEIN 1"/>
    <property type="match status" value="1"/>
</dbReference>
<dbReference type="Pfam" id="PF12572">
    <property type="entry name" value="DUF3752"/>
    <property type="match status" value="1"/>
</dbReference>
<dbReference type="VEuPathDB" id="VectorBase:PHUM310990"/>
<feature type="region of interest" description="Disordered" evidence="1">
    <location>
        <begin position="1"/>
        <end position="91"/>
    </location>
</feature>
<dbReference type="FunCoup" id="E0VMJ7">
    <property type="interactions" value="676"/>
</dbReference>
<dbReference type="KEGG" id="phu:Phum_PHUM310990"/>
<gene>
    <name evidence="4" type="primary">8235900</name>
    <name evidence="3" type="ORF">Phum_PHUM310990</name>
</gene>
<feature type="compositionally biased region" description="Basic residues" evidence="1">
    <location>
        <begin position="184"/>
        <end position="200"/>
    </location>
</feature>
<protein>
    <recommendedName>
        <fullName evidence="2">DUF3752 domain-containing protein</fullName>
    </recommendedName>
</protein>
<feature type="compositionally biased region" description="Polar residues" evidence="1">
    <location>
        <begin position="164"/>
        <end position="178"/>
    </location>
</feature>
<sequence length="298" mass="35230">MSSEDQTVLNDEEKFIKGEKCEPQSDLPEGNIKFYGPKMPPHIHKEKHETEQKIYGPALPENLRNIYDDESDSSIQIKKNDSDSEIKNLNNDSIDFDEEKIDDIFYGPSPSLKVTNVQYENQSNKFIKNINITKNDDNLKTERELWMLQPPTRKLGQTSSLFRQFKNNDSGDSSSWTDTPLDKVKRKHKDKEKDHKSKLKSKMIEERNKAMDLLVDKEKKKFKASSEESLLEIHRKKLKKMKKEEKKKEKMTGKIERRPFDRDKDLKIHRIDVNQRKMIINKSKFFNDRFETGESKYL</sequence>
<proteinExistence type="predicted"/>
<dbReference type="eggNOG" id="KOG4188">
    <property type="taxonomic scope" value="Eukaryota"/>
</dbReference>
<feature type="compositionally biased region" description="Basic and acidic residues" evidence="1">
    <location>
        <begin position="242"/>
        <end position="261"/>
    </location>
</feature>
<dbReference type="OrthoDB" id="341477at2759"/>
<dbReference type="Proteomes" id="UP000009046">
    <property type="component" value="Unassembled WGS sequence"/>
</dbReference>
<dbReference type="EnsemblMetazoa" id="PHUM310990-RA">
    <property type="protein sequence ID" value="PHUM310990-PA"/>
    <property type="gene ID" value="PHUM310990"/>
</dbReference>
<dbReference type="AlphaFoldDB" id="E0VMJ7"/>
<dbReference type="PANTHER" id="PTHR46370:SF1">
    <property type="entry name" value="GPALPP MOTIFS-CONTAINING PROTEIN 1"/>
    <property type="match status" value="1"/>
</dbReference>
<feature type="compositionally biased region" description="Basic and acidic residues" evidence="1">
    <location>
        <begin position="11"/>
        <end position="23"/>
    </location>
</feature>
<evidence type="ECO:0000259" key="2">
    <source>
        <dbReference type="Pfam" id="PF12572"/>
    </source>
</evidence>
<name>E0VMJ7_PEDHC</name>
<dbReference type="InterPro" id="IPR022226">
    <property type="entry name" value="DUF3752"/>
</dbReference>
<dbReference type="InParanoid" id="E0VMJ7"/>
<reference evidence="4" key="3">
    <citation type="submission" date="2021-02" db="UniProtKB">
        <authorList>
            <consortium name="EnsemblMetazoa"/>
        </authorList>
    </citation>
    <scope>IDENTIFICATION</scope>
    <source>
        <strain evidence="4">USDA</strain>
    </source>
</reference>
<accession>E0VMJ7</accession>
<dbReference type="EMBL" id="AAZO01003609">
    <property type="status" value="NOT_ANNOTATED_CDS"/>
    <property type="molecule type" value="Genomic_DNA"/>
</dbReference>
<dbReference type="CTD" id="8235900"/>
<organism>
    <name type="scientific">Pediculus humanus subsp. corporis</name>
    <name type="common">Body louse</name>
    <dbReference type="NCBI Taxonomy" id="121224"/>
    <lineage>
        <taxon>Eukaryota</taxon>
        <taxon>Metazoa</taxon>
        <taxon>Ecdysozoa</taxon>
        <taxon>Arthropoda</taxon>
        <taxon>Hexapoda</taxon>
        <taxon>Insecta</taxon>
        <taxon>Pterygota</taxon>
        <taxon>Neoptera</taxon>
        <taxon>Paraneoptera</taxon>
        <taxon>Psocodea</taxon>
        <taxon>Troctomorpha</taxon>
        <taxon>Phthiraptera</taxon>
        <taxon>Anoplura</taxon>
        <taxon>Pediculidae</taxon>
        <taxon>Pediculus</taxon>
    </lineage>
</organism>
<keyword evidence="5" id="KW-1185">Reference proteome</keyword>
<reference evidence="3" key="1">
    <citation type="submission" date="2007-04" db="EMBL/GenBank/DDBJ databases">
        <title>Annotation of Pediculus humanus corporis strain USDA.</title>
        <authorList>
            <person name="Kirkness E."/>
            <person name="Hannick L."/>
            <person name="Hass B."/>
            <person name="Bruggner R."/>
            <person name="Lawson D."/>
            <person name="Bidwell S."/>
            <person name="Joardar V."/>
            <person name="Caler E."/>
            <person name="Walenz B."/>
            <person name="Inman J."/>
            <person name="Schobel S."/>
            <person name="Galinsky K."/>
            <person name="Amedeo P."/>
            <person name="Strausberg R."/>
        </authorList>
    </citation>
    <scope>NUCLEOTIDE SEQUENCE</scope>
    <source>
        <strain evidence="3">USDA</strain>
    </source>
</reference>